<dbReference type="InterPro" id="IPR051704">
    <property type="entry name" value="FAD_aromatic-hydroxylase"/>
</dbReference>
<accession>A0A2N0D1B5</accession>
<dbReference type="Gene3D" id="3.30.9.10">
    <property type="entry name" value="D-Amino Acid Oxidase, subunit A, domain 2"/>
    <property type="match status" value="1"/>
</dbReference>
<gene>
    <name evidence="2" type="ORF">CWR43_29960</name>
</gene>
<reference evidence="2 3" key="2">
    <citation type="submission" date="2017-12" db="EMBL/GenBank/DDBJ databases">
        <title>Genome sequence of Rhizobium sullae HCNT1 isolated from Sulla coronaria nodules and featuring peculiar denitrification phenotypes.</title>
        <authorList>
            <person name="De Diego-Diaz B."/>
            <person name="Treu L."/>
            <person name="Campanaro S."/>
            <person name="Da Silva Duarte V."/>
            <person name="Basaglia M."/>
            <person name="Favaro L."/>
            <person name="Casella S."/>
            <person name="Squartini A."/>
        </authorList>
    </citation>
    <scope>NUCLEOTIDE SEQUENCE [LARGE SCALE GENOMIC DNA]</scope>
    <source>
        <strain evidence="2 3">HCNT1</strain>
    </source>
</reference>
<dbReference type="EMBL" id="PIQN01000025">
    <property type="protein sequence ID" value="PKA39905.1"/>
    <property type="molecule type" value="Genomic_DNA"/>
</dbReference>
<dbReference type="Gene3D" id="3.50.50.60">
    <property type="entry name" value="FAD/NAD(P)-binding domain"/>
    <property type="match status" value="1"/>
</dbReference>
<dbReference type="InterPro" id="IPR036188">
    <property type="entry name" value="FAD/NAD-bd_sf"/>
</dbReference>
<proteinExistence type="predicted"/>
<dbReference type="GO" id="GO:0071949">
    <property type="term" value="F:FAD binding"/>
    <property type="evidence" value="ECO:0007669"/>
    <property type="project" value="InterPro"/>
</dbReference>
<evidence type="ECO:0000313" key="3">
    <source>
        <dbReference type="Proteomes" id="UP000232164"/>
    </source>
</evidence>
<comment type="caution">
    <text evidence="2">The sequence shown here is derived from an EMBL/GenBank/DDBJ whole genome shotgun (WGS) entry which is preliminary data.</text>
</comment>
<dbReference type="NCBIfam" id="NF005761">
    <property type="entry name" value="PRK07588.1"/>
    <property type="match status" value="1"/>
</dbReference>
<feature type="domain" description="FAD-binding" evidence="1">
    <location>
        <begin position="2"/>
        <end position="317"/>
    </location>
</feature>
<dbReference type="InterPro" id="IPR002938">
    <property type="entry name" value="FAD-bd"/>
</dbReference>
<dbReference type="Pfam" id="PF01494">
    <property type="entry name" value="FAD_binding_3"/>
    <property type="match status" value="1"/>
</dbReference>
<name>A0A2N0D1B5_RHISU</name>
<dbReference type="PANTHER" id="PTHR46865:SF8">
    <property type="entry name" value="POSSIBLE OXIDOREDUCTASE"/>
    <property type="match status" value="1"/>
</dbReference>
<dbReference type="PANTHER" id="PTHR46865">
    <property type="entry name" value="OXIDOREDUCTASE-RELATED"/>
    <property type="match status" value="1"/>
</dbReference>
<evidence type="ECO:0000313" key="2">
    <source>
        <dbReference type="EMBL" id="PKA39905.1"/>
    </source>
</evidence>
<dbReference type="PRINTS" id="PR00420">
    <property type="entry name" value="RNGMNOXGNASE"/>
</dbReference>
<dbReference type="SUPFAM" id="SSF51905">
    <property type="entry name" value="FAD/NAD(P)-binding domain"/>
    <property type="match status" value="1"/>
</dbReference>
<organism evidence="2 3">
    <name type="scientific">Rhizobium sullae</name>
    <name type="common">Rhizobium hedysari</name>
    <dbReference type="NCBI Taxonomy" id="50338"/>
    <lineage>
        <taxon>Bacteria</taxon>
        <taxon>Pseudomonadati</taxon>
        <taxon>Pseudomonadota</taxon>
        <taxon>Alphaproteobacteria</taxon>
        <taxon>Hyphomicrobiales</taxon>
        <taxon>Rhizobiaceae</taxon>
        <taxon>Rhizobium/Agrobacterium group</taxon>
        <taxon>Rhizobium</taxon>
    </lineage>
</organism>
<dbReference type="RefSeq" id="WP_100772856.1">
    <property type="nucleotide sequence ID" value="NZ_PIQN01000025.1"/>
</dbReference>
<protein>
    <recommendedName>
        <fullName evidence="1">FAD-binding domain-containing protein</fullName>
    </recommendedName>
</protein>
<dbReference type="Proteomes" id="UP000232164">
    <property type="component" value="Unassembled WGS sequence"/>
</dbReference>
<reference evidence="2 3" key="1">
    <citation type="submission" date="2017-11" db="EMBL/GenBank/DDBJ databases">
        <authorList>
            <person name="Han C.G."/>
        </authorList>
    </citation>
    <scope>NUCLEOTIDE SEQUENCE [LARGE SCALE GENOMIC DNA]</scope>
    <source>
        <strain evidence="2 3">HCNT1</strain>
    </source>
</reference>
<dbReference type="AlphaFoldDB" id="A0A2N0D1B5"/>
<evidence type="ECO:0000259" key="1">
    <source>
        <dbReference type="Pfam" id="PF01494"/>
    </source>
</evidence>
<sequence length="394" mass="43552">MKIAINGAGIAGSTLAYWLHHHGHEPVLIERSPQPRSGGYIIDFWGSGYDVAARMGIVPRLQKCGYAIEEVRFVDGKGQRRGGLFTSVMRQTLGERFISVRRSDLAAAIYAKIDGKVKTIFGDSIAAIYEDASGVHVGFDSHSSRNFDVLVGTDGLHSRVRELRFGSERQFETYLGYKAAAFELPGYPLLDELTYVSYAEPGRQVSRFSMRDDRTLFLFIYSDPDAGCVPATDTERKAVLRKAFNDSGWECPQILGRLEDATDIYFDRVSQIQMPSWIKGRTVLAGDAAAAVSLLAGEGSGLAMTEAYVLAGELARANDNPLAGLARYQIRMMPFLQNRQRAASRFASSFVPKTGLGIALRNVLSSMMAFPFLAELLLGRQLHDDFELPHYEPD</sequence>